<accession>A0A024P2U3</accession>
<dbReference type="SUPFAM" id="SSF75615">
    <property type="entry name" value="Siroheme synthase middle domains-like"/>
    <property type="match status" value="1"/>
</dbReference>
<evidence type="ECO:0000313" key="9">
    <source>
        <dbReference type="Proteomes" id="UP000028868"/>
    </source>
</evidence>
<dbReference type="GO" id="GO:0043115">
    <property type="term" value="F:precorrin-2 dehydrogenase activity"/>
    <property type="evidence" value="ECO:0007669"/>
    <property type="project" value="UniProtKB-EC"/>
</dbReference>
<dbReference type="InterPro" id="IPR028161">
    <property type="entry name" value="Met8-like"/>
</dbReference>
<evidence type="ECO:0000256" key="3">
    <source>
        <dbReference type="ARBA" id="ARBA00023002"/>
    </source>
</evidence>
<dbReference type="RefSeq" id="WP_035505418.1">
    <property type="nucleotide sequence ID" value="NZ_CCDH010000002.1"/>
</dbReference>
<keyword evidence="9" id="KW-1185">Reference proteome</keyword>
<dbReference type="Gene3D" id="3.40.50.720">
    <property type="entry name" value="NAD(P)-binding Rossmann-like Domain"/>
    <property type="match status" value="1"/>
</dbReference>
<evidence type="ECO:0000256" key="1">
    <source>
        <dbReference type="ARBA" id="ARBA00005010"/>
    </source>
</evidence>
<comment type="caution">
    <text evidence="8">The sequence shown here is derived from an EMBL/GenBank/DDBJ whole genome shotgun (WGS) entry which is preliminary data.</text>
</comment>
<dbReference type="Gene3D" id="1.10.8.610">
    <property type="entry name" value="SirC, precorrin-2 dehydrogenase, C-terminal helical domain-like"/>
    <property type="match status" value="1"/>
</dbReference>
<dbReference type="EC" id="1.3.1.76" evidence="2"/>
<dbReference type="InterPro" id="IPR028281">
    <property type="entry name" value="Sirohaem_synthase_central"/>
</dbReference>
<reference evidence="8 9" key="2">
    <citation type="submission" date="2014-05" db="EMBL/GenBank/DDBJ databases">
        <title>Draft genome sequence of Halobacillus karajensis HK-03.</title>
        <authorList>
            <person name="Khelaifia S."/>
            <person name="Croce O."/>
            <person name="Lagier J.C."/>
            <person name="Raoult D."/>
        </authorList>
    </citation>
    <scope>NUCLEOTIDE SEQUENCE [LARGE SCALE GENOMIC DNA]</scope>
    <source>
        <strain evidence="8 9">HD-03</strain>
    </source>
</reference>
<dbReference type="AlphaFoldDB" id="A0A024P2U3"/>
<dbReference type="NCBIfam" id="TIGR01470">
    <property type="entry name" value="cysG_Nterm"/>
    <property type="match status" value="1"/>
</dbReference>
<protein>
    <recommendedName>
        <fullName evidence="2">precorrin-2 dehydrogenase</fullName>
        <ecNumber evidence="2">1.3.1.76</ecNumber>
    </recommendedName>
</protein>
<keyword evidence="5" id="KW-0627">Porphyrin biosynthesis</keyword>
<dbReference type="PANTHER" id="PTHR35330:SF1">
    <property type="entry name" value="SIROHEME BIOSYNTHESIS PROTEIN MET8"/>
    <property type="match status" value="1"/>
</dbReference>
<evidence type="ECO:0000313" key="8">
    <source>
        <dbReference type="EMBL" id="CDQ22246.1"/>
    </source>
</evidence>
<feature type="domain" description="Siroheme synthase central" evidence="7">
    <location>
        <begin position="116"/>
        <end position="142"/>
    </location>
</feature>
<keyword evidence="4" id="KW-0520">NAD</keyword>
<comment type="catalytic activity">
    <reaction evidence="6">
        <text>precorrin-2 + NAD(+) = sirohydrochlorin + NADH + 2 H(+)</text>
        <dbReference type="Rhea" id="RHEA:15613"/>
        <dbReference type="ChEBI" id="CHEBI:15378"/>
        <dbReference type="ChEBI" id="CHEBI:57540"/>
        <dbReference type="ChEBI" id="CHEBI:57945"/>
        <dbReference type="ChEBI" id="CHEBI:58351"/>
        <dbReference type="ChEBI" id="CHEBI:58827"/>
        <dbReference type="EC" id="1.3.1.76"/>
    </reaction>
</comment>
<proteinExistence type="predicted"/>
<dbReference type="NCBIfam" id="NF005222">
    <property type="entry name" value="PRK06718.1"/>
    <property type="match status" value="1"/>
</dbReference>
<dbReference type="SUPFAM" id="SSF51735">
    <property type="entry name" value="NAD(P)-binding Rossmann-fold domains"/>
    <property type="match status" value="1"/>
</dbReference>
<dbReference type="Pfam" id="PF22440">
    <property type="entry name" value="SirC_C"/>
    <property type="match status" value="1"/>
</dbReference>
<evidence type="ECO:0000256" key="6">
    <source>
        <dbReference type="ARBA" id="ARBA00047561"/>
    </source>
</evidence>
<keyword evidence="3" id="KW-0560">Oxidoreductase</keyword>
<dbReference type="UniPathway" id="UPA00262">
    <property type="reaction ID" value="UER00222"/>
</dbReference>
<gene>
    <name evidence="8" type="primary">sirC</name>
    <name evidence="8" type="ORF">BN983_00449</name>
</gene>
<evidence type="ECO:0000256" key="5">
    <source>
        <dbReference type="ARBA" id="ARBA00023244"/>
    </source>
</evidence>
<comment type="pathway">
    <text evidence="1">Porphyrin-containing compound metabolism; siroheme biosynthesis; sirohydrochlorin from precorrin-2: step 1/1.</text>
</comment>
<dbReference type="InterPro" id="IPR042518">
    <property type="entry name" value="SirC_C"/>
</dbReference>
<dbReference type="GO" id="GO:0004325">
    <property type="term" value="F:ferrochelatase activity"/>
    <property type="evidence" value="ECO:0007669"/>
    <property type="project" value="InterPro"/>
</dbReference>
<organism evidence="8 9">
    <name type="scientific">Halobacillus karajensis</name>
    <dbReference type="NCBI Taxonomy" id="195088"/>
    <lineage>
        <taxon>Bacteria</taxon>
        <taxon>Bacillati</taxon>
        <taxon>Bacillota</taxon>
        <taxon>Bacilli</taxon>
        <taxon>Bacillales</taxon>
        <taxon>Bacillaceae</taxon>
        <taxon>Halobacillus</taxon>
    </lineage>
</organism>
<dbReference type="PANTHER" id="PTHR35330">
    <property type="entry name" value="SIROHEME BIOSYNTHESIS PROTEIN MET8"/>
    <property type="match status" value="1"/>
</dbReference>
<name>A0A024P2U3_9BACI</name>
<dbReference type="EMBL" id="CCDI010000001">
    <property type="protein sequence ID" value="CDQ22246.1"/>
    <property type="molecule type" value="Genomic_DNA"/>
</dbReference>
<evidence type="ECO:0000256" key="4">
    <source>
        <dbReference type="ARBA" id="ARBA00023027"/>
    </source>
</evidence>
<dbReference type="InterPro" id="IPR006367">
    <property type="entry name" value="Sirohaem_synthase_N"/>
</dbReference>
<sequence>MIPFSFQLDDRKVAIVGGGRVSTKRAAVLHEQKADITVISPTLTNELRQMKEEGHISWVRRKFVPTDLEGVFLLVIATDNRKENDRITACASHVPLVNRADGGEGGNIHFPAQVSRGRLSIAITTHGASPKLVSRLKKQFEEYFPSQYERYIDFLYECRQIVKHTDMSKERKQAYLEEVLDPSYQQPERQREIICKIHKEGGRVWEI</sequence>
<evidence type="ECO:0000259" key="7">
    <source>
        <dbReference type="Pfam" id="PF14824"/>
    </source>
</evidence>
<reference evidence="9" key="1">
    <citation type="submission" date="2014-03" db="EMBL/GenBank/DDBJ databases">
        <authorList>
            <person name="Urmite Genomes U."/>
        </authorList>
    </citation>
    <scope>NUCLEOTIDE SEQUENCE [LARGE SCALE GENOMIC DNA]</scope>
    <source>
        <strain evidence="9">HD-03</strain>
    </source>
</reference>
<dbReference type="Proteomes" id="UP000028868">
    <property type="component" value="Unassembled WGS sequence"/>
</dbReference>
<dbReference type="GO" id="GO:0019354">
    <property type="term" value="P:siroheme biosynthetic process"/>
    <property type="evidence" value="ECO:0007669"/>
    <property type="project" value="UniProtKB-UniPathway"/>
</dbReference>
<evidence type="ECO:0000256" key="2">
    <source>
        <dbReference type="ARBA" id="ARBA00012400"/>
    </source>
</evidence>
<dbReference type="InterPro" id="IPR036291">
    <property type="entry name" value="NAD(P)-bd_dom_sf"/>
</dbReference>
<dbReference type="Pfam" id="PF14824">
    <property type="entry name" value="Sirohm_synth_M"/>
    <property type="match status" value="1"/>
</dbReference>
<dbReference type="Pfam" id="PF13241">
    <property type="entry name" value="NAD_binding_7"/>
    <property type="match status" value="1"/>
</dbReference>